<sequence length="209" mass="23620">MKKENNNVVNLNSVSKNARKRDLKNDEILNNLEHFGVPQEQIDQAMKILSMATGNKELYIGTKRSPHSKVRFAQHLQENLGFLNKQEYLSSKEKVFLSDVIPYIAFSSNCIVLDIKEKNPVPANITEISKLINSNRSNTSTTINSLVKKGILAKAESGIEGNNVKAYSLFVNPHIIFAGDKDKVPEHLQVMFHKAMKMKILKDLPDKLF</sequence>
<proteinExistence type="predicted"/>
<evidence type="ECO:0000313" key="1">
    <source>
        <dbReference type="EMBL" id="NMO80150.1"/>
    </source>
</evidence>
<dbReference type="AlphaFoldDB" id="A0A7Y0PPP2"/>
<dbReference type="Proteomes" id="UP000588491">
    <property type="component" value="Unassembled WGS sequence"/>
</dbReference>
<name>A0A7Y0PPP2_9BACI</name>
<comment type="caution">
    <text evidence="1">The sequence shown here is derived from an EMBL/GenBank/DDBJ whole genome shotgun (WGS) entry which is preliminary data.</text>
</comment>
<accession>A0A7Y0PPP2</accession>
<dbReference type="SUPFAM" id="SSF46785">
    <property type="entry name" value="Winged helix' DNA-binding domain"/>
    <property type="match status" value="1"/>
</dbReference>
<reference evidence="1 2" key="1">
    <citation type="submission" date="2020-04" db="EMBL/GenBank/DDBJ databases">
        <title>Bacillus sp. UniB3 isolated from commercial digestive syrup.</title>
        <authorList>
            <person name="Thorat V."/>
            <person name="Kirdat K."/>
            <person name="Tiwarekar B."/>
            <person name="Yadav A."/>
        </authorList>
    </citation>
    <scope>NUCLEOTIDE SEQUENCE [LARGE SCALE GENOMIC DNA]</scope>
    <source>
        <strain evidence="1 2">UniB3</strain>
    </source>
</reference>
<dbReference type="EMBL" id="JABBPK010000002">
    <property type="protein sequence ID" value="NMO80150.1"/>
    <property type="molecule type" value="Genomic_DNA"/>
</dbReference>
<gene>
    <name evidence="1" type="ORF">HHU08_24870</name>
</gene>
<evidence type="ECO:0000313" key="2">
    <source>
        <dbReference type="Proteomes" id="UP000588491"/>
    </source>
</evidence>
<organism evidence="1 2">
    <name type="scientific">Niallia alba</name>
    <dbReference type="NCBI Taxonomy" id="2729105"/>
    <lineage>
        <taxon>Bacteria</taxon>
        <taxon>Bacillati</taxon>
        <taxon>Bacillota</taxon>
        <taxon>Bacilli</taxon>
        <taxon>Bacillales</taxon>
        <taxon>Bacillaceae</taxon>
        <taxon>Niallia</taxon>
    </lineage>
</organism>
<dbReference type="InterPro" id="IPR036390">
    <property type="entry name" value="WH_DNA-bd_sf"/>
</dbReference>
<dbReference type="RefSeq" id="WP_169189776.1">
    <property type="nucleotide sequence ID" value="NZ_JABBPK010000002.1"/>
</dbReference>
<protein>
    <submittedName>
        <fullName evidence="1">MarR family transcriptional regulator</fullName>
    </submittedName>
</protein>
<keyword evidence="2" id="KW-1185">Reference proteome</keyword>